<dbReference type="EMBL" id="CP007452">
    <property type="protein sequence ID" value="AHM57179.1"/>
    <property type="molecule type" value="Genomic_DNA"/>
</dbReference>
<dbReference type="OrthoDB" id="9785185at2"/>
<protein>
    <submittedName>
        <fullName evidence="4">Putative glycosyltransferase EpsJ</fullName>
        <ecNumber evidence="4">2.4.-.-</ecNumber>
    </submittedName>
</protein>
<name>W8T629_PEPAC</name>
<reference evidence="4 5" key="1">
    <citation type="journal article" date="2014" name="Genome Announc.">
        <title>Complete Genome Sequence of Amino Acid-Utilizing Eubacterium acidaminophilum al-2 (DSM 3953).</title>
        <authorList>
            <person name="Poehlein A."/>
            <person name="Andreesen J.R."/>
            <person name="Daniel R."/>
        </authorList>
    </citation>
    <scope>NUCLEOTIDE SEQUENCE [LARGE SCALE GENOMIC DNA]</scope>
    <source>
        <strain evidence="4 5">DSM 3953</strain>
    </source>
</reference>
<dbReference type="CDD" id="cd00761">
    <property type="entry name" value="Glyco_tranf_GTA_type"/>
    <property type="match status" value="1"/>
</dbReference>
<dbReference type="eggNOG" id="COG1216">
    <property type="taxonomic scope" value="Bacteria"/>
</dbReference>
<dbReference type="KEGG" id="eac:EAL2_c18980"/>
<proteinExistence type="predicted"/>
<evidence type="ECO:0000259" key="3">
    <source>
        <dbReference type="Pfam" id="PF00535"/>
    </source>
</evidence>
<dbReference type="AlphaFoldDB" id="W8T629"/>
<dbReference type="PANTHER" id="PTHR22916:SF51">
    <property type="entry name" value="GLYCOSYLTRANSFERASE EPSH-RELATED"/>
    <property type="match status" value="1"/>
</dbReference>
<dbReference type="InterPro" id="IPR029044">
    <property type="entry name" value="Nucleotide-diphossugar_trans"/>
</dbReference>
<feature type="domain" description="Glycosyltransferase 2-like" evidence="3">
    <location>
        <begin position="6"/>
        <end position="128"/>
    </location>
</feature>
<dbReference type="SUPFAM" id="SSF53448">
    <property type="entry name" value="Nucleotide-diphospho-sugar transferases"/>
    <property type="match status" value="1"/>
</dbReference>
<dbReference type="EC" id="2.4.-.-" evidence="4"/>
<dbReference type="PATRIC" id="fig|1286171.3.peg.1847"/>
<dbReference type="Pfam" id="PF00535">
    <property type="entry name" value="Glycos_transf_2"/>
    <property type="match status" value="1"/>
</dbReference>
<dbReference type="GO" id="GO:0016757">
    <property type="term" value="F:glycosyltransferase activity"/>
    <property type="evidence" value="ECO:0007669"/>
    <property type="project" value="UniProtKB-KW"/>
</dbReference>
<evidence type="ECO:0000256" key="1">
    <source>
        <dbReference type="ARBA" id="ARBA00022676"/>
    </source>
</evidence>
<gene>
    <name evidence="4" type="primary">epsJ2</name>
    <name evidence="4" type="ORF">EAL2_c18980</name>
</gene>
<accession>W8T629</accession>
<evidence type="ECO:0000256" key="2">
    <source>
        <dbReference type="ARBA" id="ARBA00022679"/>
    </source>
</evidence>
<keyword evidence="2 4" id="KW-0808">Transferase</keyword>
<dbReference type="HOGENOM" id="CLU_025996_22_1_9"/>
<dbReference type="Gene3D" id="3.90.550.10">
    <property type="entry name" value="Spore Coat Polysaccharide Biosynthesis Protein SpsA, Chain A"/>
    <property type="match status" value="1"/>
</dbReference>
<keyword evidence="5" id="KW-1185">Reference proteome</keyword>
<evidence type="ECO:0000313" key="5">
    <source>
        <dbReference type="Proteomes" id="UP000019591"/>
    </source>
</evidence>
<dbReference type="RefSeq" id="WP_148295981.1">
    <property type="nucleotide sequence ID" value="NZ_CP007452.1"/>
</dbReference>
<sequence>MDPVISVIIPVYNVEKFIGRCLDSIVNQTYGSLDIVLIDDGSNDGSGEICEEYASRDNRIRVVHQRNKGVSAARNTGLKMSRGQYVAFIDGDDWIERDMLSYLVEILEGNDGGIAACGYYVNNESDPKLDIEAKPQCLDNETAIRMSLELKEFCFDSGVFNKLFRSDIFKKTELNLTRK</sequence>
<evidence type="ECO:0000313" key="4">
    <source>
        <dbReference type="EMBL" id="AHM57179.1"/>
    </source>
</evidence>
<organism evidence="4 5">
    <name type="scientific">Peptoclostridium acidaminophilum DSM 3953</name>
    <dbReference type="NCBI Taxonomy" id="1286171"/>
    <lineage>
        <taxon>Bacteria</taxon>
        <taxon>Bacillati</taxon>
        <taxon>Bacillota</taxon>
        <taxon>Clostridia</taxon>
        <taxon>Peptostreptococcales</taxon>
        <taxon>Peptoclostridiaceae</taxon>
        <taxon>Peptoclostridium</taxon>
    </lineage>
</organism>
<dbReference type="STRING" id="1286171.EAL2_c18980"/>
<dbReference type="Proteomes" id="UP000019591">
    <property type="component" value="Chromosome"/>
</dbReference>
<dbReference type="InterPro" id="IPR001173">
    <property type="entry name" value="Glyco_trans_2-like"/>
</dbReference>
<dbReference type="PANTHER" id="PTHR22916">
    <property type="entry name" value="GLYCOSYLTRANSFERASE"/>
    <property type="match status" value="1"/>
</dbReference>
<keyword evidence="1 4" id="KW-0328">Glycosyltransferase</keyword>